<dbReference type="STRING" id="626940.BHW43_06205"/>
<proteinExistence type="predicted"/>
<accession>A0A1Q6R513</accession>
<gene>
    <name evidence="1" type="ORF">BHW43_06205</name>
</gene>
<evidence type="ECO:0008006" key="3">
    <source>
        <dbReference type="Google" id="ProtNLM"/>
    </source>
</evidence>
<evidence type="ECO:0000313" key="2">
    <source>
        <dbReference type="Proteomes" id="UP000186777"/>
    </source>
</evidence>
<dbReference type="EMBL" id="MNTG01000030">
    <property type="protein sequence ID" value="OLA37416.1"/>
    <property type="molecule type" value="Genomic_DNA"/>
</dbReference>
<dbReference type="Proteomes" id="UP000186777">
    <property type="component" value="Unassembled WGS sequence"/>
</dbReference>
<comment type="caution">
    <text evidence="1">The sequence shown here is derived from an EMBL/GenBank/DDBJ whole genome shotgun (WGS) entry which is preliminary data.</text>
</comment>
<reference evidence="1 2" key="1">
    <citation type="journal article" date="2016" name="Nat. Biotechnol.">
        <title>Measurement of bacterial replication rates in microbial communities.</title>
        <authorList>
            <person name="Brown C.T."/>
            <person name="Olm M.R."/>
            <person name="Thomas B.C."/>
            <person name="Banfield J.F."/>
        </authorList>
    </citation>
    <scope>NUCLEOTIDE SEQUENCE [LARGE SCALE GENOMIC DNA]</scope>
    <source>
        <strain evidence="1">46_33</strain>
    </source>
</reference>
<dbReference type="PANTHER" id="PTHR41317:SF1">
    <property type="entry name" value="PD-(D_E)XK NUCLEASE FAMILY TRANSPOSASE"/>
    <property type="match status" value="1"/>
</dbReference>
<sequence>MQKQISNLDKLTLSNDFLFKHVMLRKRICKHILEELLHTRIADITYLEAEQTIDVYPDSHGIRLDVRIADTANTHYNLEMQVKNPVNRATGKFLLPKRTRYYQAMLDTDMLQKGQDYDELSPTYIIFFCLFDFFQDSQRIYTFKKRCLENMNIELADEAVIMFLNTLGTKGDVSPDIQSLFDYINSNTITSNFTREVADTIVEIKNDKKVRDAYMTYEMRMKDLRDEAHAEGKAEGLAEGKAEGLAEGKAEGLAEGKAKEKTATAKRLLSMGLSVEDIAKATSLSVEQVEAIKAE</sequence>
<dbReference type="InterPro" id="IPR010106">
    <property type="entry name" value="RpnA"/>
</dbReference>
<name>A0A1Q6R513_9FIRM</name>
<evidence type="ECO:0000313" key="1">
    <source>
        <dbReference type="EMBL" id="OLA37416.1"/>
    </source>
</evidence>
<organism evidence="1 2">
    <name type="scientific">Phascolarctobacterium succinatutens</name>
    <dbReference type="NCBI Taxonomy" id="626940"/>
    <lineage>
        <taxon>Bacteria</taxon>
        <taxon>Bacillati</taxon>
        <taxon>Bacillota</taxon>
        <taxon>Negativicutes</taxon>
        <taxon>Acidaminococcales</taxon>
        <taxon>Acidaminococcaceae</taxon>
        <taxon>Phascolarctobacterium</taxon>
    </lineage>
</organism>
<dbReference type="PANTHER" id="PTHR41317">
    <property type="entry name" value="PD-(D_E)XK NUCLEASE FAMILY TRANSPOSASE"/>
    <property type="match status" value="1"/>
</dbReference>
<dbReference type="Pfam" id="PF12784">
    <property type="entry name" value="PDDEXK_2"/>
    <property type="match status" value="1"/>
</dbReference>
<dbReference type="NCBIfam" id="TIGR01784">
    <property type="entry name" value="T_den_put_tspse"/>
    <property type="match status" value="1"/>
</dbReference>
<dbReference type="RefSeq" id="WP_303679918.1">
    <property type="nucleotide sequence ID" value="NZ_MNTG01000030.1"/>
</dbReference>
<dbReference type="AlphaFoldDB" id="A0A1Q6R513"/>
<protein>
    <recommendedName>
        <fullName evidence="3">Transposase</fullName>
    </recommendedName>
</protein>